<feature type="transmembrane region" description="Helical" evidence="13">
    <location>
        <begin position="259"/>
        <end position="284"/>
    </location>
</feature>
<feature type="region of interest" description="Disordered" evidence="12">
    <location>
        <begin position="338"/>
        <end position="373"/>
    </location>
</feature>
<comment type="similarity">
    <text evidence="2">Belongs to the glutamate-gated ion channel (TC 1.A.10.1) family.</text>
</comment>
<evidence type="ECO:0000256" key="10">
    <source>
        <dbReference type="PIRSR" id="PIRSR601508-2"/>
    </source>
</evidence>
<feature type="compositionally biased region" description="Basic and acidic residues" evidence="12">
    <location>
        <begin position="356"/>
        <end position="373"/>
    </location>
</feature>
<dbReference type="AlphaFoldDB" id="A0A6A4WCT9"/>
<dbReference type="EMBL" id="VIIS01001325">
    <property type="protein sequence ID" value="KAF0299858.1"/>
    <property type="molecule type" value="Genomic_DNA"/>
</dbReference>
<evidence type="ECO:0000256" key="7">
    <source>
        <dbReference type="ARBA" id="ARBA00023170"/>
    </source>
</evidence>
<dbReference type="Proteomes" id="UP000440578">
    <property type="component" value="Unassembled WGS sequence"/>
</dbReference>
<keyword evidence="16" id="KW-1185">Reference proteome</keyword>
<evidence type="ECO:0000256" key="12">
    <source>
        <dbReference type="SAM" id="MobiDB-lite"/>
    </source>
</evidence>
<protein>
    <submittedName>
        <fullName evidence="15">Glutamate receptor 1</fullName>
    </submittedName>
</protein>
<dbReference type="InterPro" id="IPR052192">
    <property type="entry name" value="Insect_Ionotropic_Sensory_Rcpt"/>
</dbReference>
<comment type="caution">
    <text evidence="15">The sequence shown here is derived from an EMBL/GenBank/DDBJ whole genome shotgun (WGS) entry which is preliminary data.</text>
</comment>
<keyword evidence="11" id="KW-1015">Disulfide bond</keyword>
<feature type="disulfide bond" evidence="11">
    <location>
        <begin position="185"/>
        <end position="240"/>
    </location>
</feature>
<evidence type="ECO:0000256" key="13">
    <source>
        <dbReference type="SAM" id="Phobius"/>
    </source>
</evidence>
<comment type="subcellular location">
    <subcellularLocation>
        <location evidence="1">Cell membrane</location>
        <topology evidence="1">Multi-pass membrane protein</topology>
    </subcellularLocation>
</comment>
<evidence type="ECO:0000256" key="8">
    <source>
        <dbReference type="ARBA" id="ARBA00023180"/>
    </source>
</evidence>
<evidence type="ECO:0000256" key="4">
    <source>
        <dbReference type="ARBA" id="ARBA00022692"/>
    </source>
</evidence>
<reference evidence="15 16" key="1">
    <citation type="submission" date="2019-07" db="EMBL/GenBank/DDBJ databases">
        <title>Draft genome assembly of a fouling barnacle, Amphibalanus amphitrite (Darwin, 1854): The first reference genome for Thecostraca.</title>
        <authorList>
            <person name="Kim W."/>
        </authorList>
    </citation>
    <scope>NUCLEOTIDE SEQUENCE [LARGE SCALE GENOMIC DNA]</scope>
    <source>
        <strain evidence="15">SNU_AA5</strain>
        <tissue evidence="15">Soma without cirri and trophi</tissue>
    </source>
</reference>
<dbReference type="InterPro" id="IPR001508">
    <property type="entry name" value="Iono_Glu_rcpt_met"/>
</dbReference>
<evidence type="ECO:0000256" key="9">
    <source>
        <dbReference type="PIRSR" id="PIRSR601508-1"/>
    </source>
</evidence>
<feature type="transmembrane region" description="Helical" evidence="13">
    <location>
        <begin position="6"/>
        <end position="27"/>
    </location>
</feature>
<dbReference type="PRINTS" id="PR00177">
    <property type="entry name" value="NMDARECEPTOR"/>
</dbReference>
<dbReference type="GO" id="GO:0038023">
    <property type="term" value="F:signaling receptor activity"/>
    <property type="evidence" value="ECO:0007669"/>
    <property type="project" value="InterPro"/>
</dbReference>
<evidence type="ECO:0000259" key="14">
    <source>
        <dbReference type="Pfam" id="PF00060"/>
    </source>
</evidence>
<feature type="domain" description="Ionotropic glutamate receptor C-terminal" evidence="14">
    <location>
        <begin position="2"/>
        <end position="266"/>
    </location>
</feature>
<dbReference type="PANTHER" id="PTHR42643:SF24">
    <property type="entry name" value="IONOTROPIC RECEPTOR 60A"/>
    <property type="match status" value="1"/>
</dbReference>
<proteinExistence type="inferred from homology"/>
<evidence type="ECO:0000256" key="11">
    <source>
        <dbReference type="PIRSR" id="PIRSR601508-3"/>
    </source>
</evidence>
<keyword evidence="5 13" id="KW-1133">Transmembrane helix</keyword>
<evidence type="ECO:0000256" key="5">
    <source>
        <dbReference type="ARBA" id="ARBA00022989"/>
    </source>
</evidence>
<feature type="transmembrane region" description="Helical" evidence="13">
    <location>
        <begin position="72"/>
        <end position="93"/>
    </location>
</feature>
<evidence type="ECO:0000256" key="1">
    <source>
        <dbReference type="ARBA" id="ARBA00004651"/>
    </source>
</evidence>
<keyword evidence="3" id="KW-1003">Cell membrane</keyword>
<name>A0A6A4WCT9_AMPAM</name>
<dbReference type="Gene3D" id="1.10.287.70">
    <property type="match status" value="1"/>
</dbReference>
<keyword evidence="8" id="KW-0325">Glycoprotein</keyword>
<evidence type="ECO:0000313" key="15">
    <source>
        <dbReference type="EMBL" id="KAF0299858.1"/>
    </source>
</evidence>
<sequence>MVWIVILLSMLLMGPLIWLIIRFRVWLAPGDVHLNRIIPLTSCIWFVYGGLMKQGTTLQPITHSSRMLFATWWIYITVLTAFYTANLTAYLTFSSMKVEIETVADLYASEQAWLAPAGDSIQMFVDGSMTLRAMYEQGRGSFISDYETPAQIVRKVRGGGYVYIDEVTKLKAMMMEDYHKSNQTCSVYVVTLKDQYFKLALAAPKGSPLLDVFDPTLQWLVMTGILPKWSQDAAVDSAPCEASDSIQGTKLRRSELRMVFWVMLVAYGSACGLLALELTLSWLVRRYRRGNTQSKDPPTISGVRHVVLHAKSDSNVHRAWMEPAGHMSSIWASPFADPHLDGRRSKGNTSPSGDTSKPEDQRALTRSDREVIQDMRSNIRRINGRPYMFVRSGEGLQPVPVDEDRGEQLMSIFRRLKGRPRHPTGRPDR</sequence>
<keyword evidence="7 15" id="KW-0675">Receptor</keyword>
<dbReference type="PANTHER" id="PTHR42643">
    <property type="entry name" value="IONOTROPIC RECEPTOR 20A-RELATED"/>
    <property type="match status" value="1"/>
</dbReference>
<evidence type="ECO:0000256" key="6">
    <source>
        <dbReference type="ARBA" id="ARBA00023136"/>
    </source>
</evidence>
<evidence type="ECO:0000313" key="16">
    <source>
        <dbReference type="Proteomes" id="UP000440578"/>
    </source>
</evidence>
<dbReference type="GO" id="GO:0005886">
    <property type="term" value="C:plasma membrane"/>
    <property type="evidence" value="ECO:0007669"/>
    <property type="project" value="UniProtKB-SubCell"/>
</dbReference>
<feature type="binding site" evidence="9">
    <location>
        <position position="166"/>
    </location>
    <ligand>
        <name>L-glutamate</name>
        <dbReference type="ChEBI" id="CHEBI:29985"/>
    </ligand>
</feature>
<keyword evidence="4 13" id="KW-0812">Transmembrane</keyword>
<feature type="binding site" evidence="9">
    <location>
        <position position="120"/>
    </location>
    <ligand>
        <name>L-glutamate</name>
        <dbReference type="ChEBI" id="CHEBI:29985"/>
    </ligand>
</feature>
<evidence type="ECO:0000256" key="3">
    <source>
        <dbReference type="ARBA" id="ARBA00022475"/>
    </source>
</evidence>
<dbReference type="GO" id="GO:0050906">
    <property type="term" value="P:detection of stimulus involved in sensory perception"/>
    <property type="evidence" value="ECO:0007669"/>
    <property type="project" value="UniProtKB-ARBA"/>
</dbReference>
<dbReference type="Pfam" id="PF00060">
    <property type="entry name" value="Lig_chan"/>
    <property type="match status" value="1"/>
</dbReference>
<feature type="transmembrane region" description="Helical" evidence="13">
    <location>
        <begin position="34"/>
        <end position="52"/>
    </location>
</feature>
<feature type="site" description="Crucial to convey clamshell closure to channel opening" evidence="10">
    <location>
        <position position="100"/>
    </location>
</feature>
<dbReference type="InterPro" id="IPR001320">
    <property type="entry name" value="Iontro_rcpt_C"/>
</dbReference>
<evidence type="ECO:0000256" key="2">
    <source>
        <dbReference type="ARBA" id="ARBA00008685"/>
    </source>
</evidence>
<dbReference type="OrthoDB" id="5984008at2759"/>
<dbReference type="GO" id="GO:0015276">
    <property type="term" value="F:ligand-gated monoatomic ion channel activity"/>
    <property type="evidence" value="ECO:0007669"/>
    <property type="project" value="InterPro"/>
</dbReference>
<organism evidence="15 16">
    <name type="scientific">Amphibalanus amphitrite</name>
    <name type="common">Striped barnacle</name>
    <name type="synonym">Balanus amphitrite</name>
    <dbReference type="NCBI Taxonomy" id="1232801"/>
    <lineage>
        <taxon>Eukaryota</taxon>
        <taxon>Metazoa</taxon>
        <taxon>Ecdysozoa</taxon>
        <taxon>Arthropoda</taxon>
        <taxon>Crustacea</taxon>
        <taxon>Multicrustacea</taxon>
        <taxon>Cirripedia</taxon>
        <taxon>Thoracica</taxon>
        <taxon>Thoracicalcarea</taxon>
        <taxon>Balanomorpha</taxon>
        <taxon>Balanoidea</taxon>
        <taxon>Balanidae</taxon>
        <taxon>Amphibalaninae</taxon>
        <taxon>Amphibalanus</taxon>
    </lineage>
</organism>
<dbReference type="SUPFAM" id="SSF53850">
    <property type="entry name" value="Periplasmic binding protein-like II"/>
    <property type="match status" value="1"/>
</dbReference>
<keyword evidence="6 13" id="KW-0472">Membrane</keyword>
<gene>
    <name evidence="15" type="primary">glr-1_5</name>
    <name evidence="15" type="ORF">FJT64_003392</name>
</gene>
<accession>A0A6A4WCT9</accession>